<dbReference type="InterPro" id="IPR029052">
    <property type="entry name" value="Metallo-depent_PP-like"/>
</dbReference>
<evidence type="ECO:0000259" key="1">
    <source>
        <dbReference type="Pfam" id="PF00149"/>
    </source>
</evidence>
<name>A0A2W7ITJ1_9PROT</name>
<dbReference type="RefSeq" id="WP_111396664.1">
    <property type="nucleotide sequence ID" value="NZ_QKYU01000002.1"/>
</dbReference>
<organism evidence="2 3">
    <name type="scientific">Humitalea rosea</name>
    <dbReference type="NCBI Taxonomy" id="990373"/>
    <lineage>
        <taxon>Bacteria</taxon>
        <taxon>Pseudomonadati</taxon>
        <taxon>Pseudomonadota</taxon>
        <taxon>Alphaproteobacteria</taxon>
        <taxon>Acetobacterales</taxon>
        <taxon>Roseomonadaceae</taxon>
        <taxon>Humitalea</taxon>
    </lineage>
</organism>
<dbReference type="Gene3D" id="3.60.21.10">
    <property type="match status" value="1"/>
</dbReference>
<sequence length="278" mass="30333">MTFRIAQISDTHLSPDHPGFTANFHRLAAAVRESQPDLVLHTGDISLDGADKDSDLAFARAEHDAAFAGLDWRILPGNHDIGDTPAPGVRQPANAERLARWCAVFGSDRMVVDTVGWRILGLDALTMGADFPAAHEQFDAVAEAAAGCTLEVAVFLHKPLFHSHAAEDEPGYWYVPHDPRQRLIAALGRPPALVACGHVHQFRDHMAAGTRHIWAPATSFIVGDDWQEPIGTKMLGWVEHLLHPDGSFESHLRTVDALTLHDIGQMPHVYGAMAKRAG</sequence>
<dbReference type="SUPFAM" id="SSF56300">
    <property type="entry name" value="Metallo-dependent phosphatases"/>
    <property type="match status" value="1"/>
</dbReference>
<dbReference type="PANTHER" id="PTHR43143:SF1">
    <property type="entry name" value="SERINE_THREONINE-PROTEIN PHOSPHATASE CPPED1"/>
    <property type="match status" value="1"/>
</dbReference>
<dbReference type="PANTHER" id="PTHR43143">
    <property type="entry name" value="METALLOPHOSPHOESTERASE, CALCINEURIN SUPERFAMILY"/>
    <property type="match status" value="1"/>
</dbReference>
<dbReference type="AlphaFoldDB" id="A0A2W7ITJ1"/>
<dbReference type="EMBL" id="QKYU01000002">
    <property type="protein sequence ID" value="PZW50524.1"/>
    <property type="molecule type" value="Genomic_DNA"/>
</dbReference>
<dbReference type="OrthoDB" id="651281at2"/>
<dbReference type="Pfam" id="PF00149">
    <property type="entry name" value="Metallophos"/>
    <property type="match status" value="1"/>
</dbReference>
<feature type="domain" description="Calcineurin-like phosphoesterase" evidence="1">
    <location>
        <begin position="3"/>
        <end position="201"/>
    </location>
</feature>
<dbReference type="GO" id="GO:0016787">
    <property type="term" value="F:hydrolase activity"/>
    <property type="evidence" value="ECO:0007669"/>
    <property type="project" value="InterPro"/>
</dbReference>
<keyword evidence="3" id="KW-1185">Reference proteome</keyword>
<dbReference type="InterPro" id="IPR051918">
    <property type="entry name" value="STPP_CPPED1"/>
</dbReference>
<protein>
    <submittedName>
        <fullName evidence="2">Calcineurin-like phosphoesterase family protein</fullName>
    </submittedName>
</protein>
<evidence type="ECO:0000313" key="2">
    <source>
        <dbReference type="EMBL" id="PZW50524.1"/>
    </source>
</evidence>
<proteinExistence type="predicted"/>
<dbReference type="Proteomes" id="UP000249688">
    <property type="component" value="Unassembled WGS sequence"/>
</dbReference>
<comment type="caution">
    <text evidence="2">The sequence shown here is derived from an EMBL/GenBank/DDBJ whole genome shotgun (WGS) entry which is preliminary data.</text>
</comment>
<reference evidence="2 3" key="1">
    <citation type="submission" date="2018-06" db="EMBL/GenBank/DDBJ databases">
        <title>Genomic Encyclopedia of Archaeal and Bacterial Type Strains, Phase II (KMG-II): from individual species to whole genera.</title>
        <authorList>
            <person name="Goeker M."/>
        </authorList>
    </citation>
    <scope>NUCLEOTIDE SEQUENCE [LARGE SCALE GENOMIC DNA]</scope>
    <source>
        <strain evidence="2 3">DSM 24525</strain>
    </source>
</reference>
<dbReference type="InterPro" id="IPR004843">
    <property type="entry name" value="Calcineurin-like_PHP"/>
</dbReference>
<evidence type="ECO:0000313" key="3">
    <source>
        <dbReference type="Proteomes" id="UP000249688"/>
    </source>
</evidence>
<gene>
    <name evidence="2" type="ORF">C8P66_102212</name>
</gene>
<accession>A0A2W7ITJ1</accession>